<dbReference type="InterPro" id="IPR036111">
    <property type="entry name" value="Mal/L-sulfo/L-lacto_DH-like_sf"/>
</dbReference>
<proteinExistence type="inferred from homology"/>
<organism evidence="3 4">
    <name type="scientific">Negadavirga shengliensis</name>
    <dbReference type="NCBI Taxonomy" id="1389218"/>
    <lineage>
        <taxon>Bacteria</taxon>
        <taxon>Pseudomonadati</taxon>
        <taxon>Bacteroidota</taxon>
        <taxon>Cytophagia</taxon>
        <taxon>Cytophagales</taxon>
        <taxon>Cyclobacteriaceae</taxon>
        <taxon>Negadavirga</taxon>
    </lineage>
</organism>
<dbReference type="PANTHER" id="PTHR11091">
    <property type="entry name" value="OXIDOREDUCTASE-RELATED"/>
    <property type="match status" value="1"/>
</dbReference>
<keyword evidence="4" id="KW-1185">Reference proteome</keyword>
<dbReference type="Proteomes" id="UP001595818">
    <property type="component" value="Unassembled WGS sequence"/>
</dbReference>
<dbReference type="InterPro" id="IPR003767">
    <property type="entry name" value="Malate/L-lactate_DH-like"/>
</dbReference>
<protein>
    <submittedName>
        <fullName evidence="3">Ldh family oxidoreductase</fullName>
    </submittedName>
</protein>
<dbReference type="Gene3D" id="1.10.1530.10">
    <property type="match status" value="1"/>
</dbReference>
<name>A0ABV9T0U0_9BACT</name>
<dbReference type="SUPFAM" id="SSF89733">
    <property type="entry name" value="L-sulfolactate dehydrogenase-like"/>
    <property type="match status" value="1"/>
</dbReference>
<comment type="caution">
    <text evidence="3">The sequence shown here is derived from an EMBL/GenBank/DDBJ whole genome shotgun (WGS) entry which is preliminary data.</text>
</comment>
<evidence type="ECO:0000313" key="4">
    <source>
        <dbReference type="Proteomes" id="UP001595818"/>
    </source>
</evidence>
<evidence type="ECO:0000313" key="3">
    <source>
        <dbReference type="EMBL" id="MFC4872332.1"/>
    </source>
</evidence>
<dbReference type="Gene3D" id="3.30.1370.60">
    <property type="entry name" value="Hypothetical oxidoreductase yiak, domain 2"/>
    <property type="match status" value="1"/>
</dbReference>
<gene>
    <name evidence="3" type="ORF">ACFPFU_11570</name>
</gene>
<comment type="similarity">
    <text evidence="1">Belongs to the LDH2/MDH2 oxidoreductase family.</text>
</comment>
<dbReference type="RefSeq" id="WP_377064625.1">
    <property type="nucleotide sequence ID" value="NZ_JBHSJJ010000005.1"/>
</dbReference>
<dbReference type="Pfam" id="PF02615">
    <property type="entry name" value="Ldh_2"/>
    <property type="match status" value="1"/>
</dbReference>
<evidence type="ECO:0000256" key="1">
    <source>
        <dbReference type="ARBA" id="ARBA00006056"/>
    </source>
</evidence>
<dbReference type="InterPro" id="IPR043143">
    <property type="entry name" value="Mal/L-sulf/L-lact_DH-like_NADP"/>
</dbReference>
<reference evidence="4" key="1">
    <citation type="journal article" date="2019" name="Int. J. Syst. Evol. Microbiol.">
        <title>The Global Catalogue of Microorganisms (GCM) 10K type strain sequencing project: providing services to taxonomists for standard genome sequencing and annotation.</title>
        <authorList>
            <consortium name="The Broad Institute Genomics Platform"/>
            <consortium name="The Broad Institute Genome Sequencing Center for Infectious Disease"/>
            <person name="Wu L."/>
            <person name="Ma J."/>
        </authorList>
    </citation>
    <scope>NUCLEOTIDE SEQUENCE [LARGE SCALE GENOMIC DNA]</scope>
    <source>
        <strain evidence="4">CGMCC 4.7466</strain>
    </source>
</reference>
<dbReference type="EMBL" id="JBHSJJ010000005">
    <property type="protein sequence ID" value="MFC4872332.1"/>
    <property type="molecule type" value="Genomic_DNA"/>
</dbReference>
<accession>A0ABV9T0U0</accession>
<dbReference type="PANTHER" id="PTHR11091:SF0">
    <property type="entry name" value="MALATE DEHYDROGENASE"/>
    <property type="match status" value="1"/>
</dbReference>
<keyword evidence="2" id="KW-0560">Oxidoreductase</keyword>
<dbReference type="InterPro" id="IPR043144">
    <property type="entry name" value="Mal/L-sulf/L-lact_DH-like_ah"/>
</dbReference>
<evidence type="ECO:0000256" key="2">
    <source>
        <dbReference type="ARBA" id="ARBA00023002"/>
    </source>
</evidence>
<sequence length="368" mass="39792">MDNLFKPQHLRDFMTEIFLSFDLPHEDSLLATDVLAYSDEHGIDSHGVARLKTYYDLLKAGKINPKPKMRVVREKTSVSTVDGDNGLGLVIGPKCMEMAMDKAGKHGSGWVAVRNTNHYGAAGYYPIMALPKNMIGLSMTNSSKGVAPFNGKEKMLGTNPIAMAFPTEKEPPVVVDFASSTVAYGKVEIAKRKGEKVPLGWCIDKEGRATTVPDAMMEGGALLPLGGTKEGSGHKGFCLATMVDVLTAVLSGANWGPFATPFAIHVAPPERKVGKGIGHFFGAWDIDGFIEVDEFKRNMDDWIKTMRATPPLPGAEKVMIPGDPERLAYAKRIKNGIPLNGEVIKSLEIISRETGIPLPEHTLSSGDG</sequence>